<accession>A0A7W3V120</accession>
<organism evidence="2 3">
    <name type="scientific">Stenotrophomonas koreensis</name>
    <dbReference type="NCBI Taxonomy" id="266128"/>
    <lineage>
        <taxon>Bacteria</taxon>
        <taxon>Pseudomonadati</taxon>
        <taxon>Pseudomonadota</taxon>
        <taxon>Gammaproteobacteria</taxon>
        <taxon>Lysobacterales</taxon>
        <taxon>Lysobacteraceae</taxon>
        <taxon>Stenotrophomonas</taxon>
    </lineage>
</organism>
<evidence type="ECO:0000313" key="2">
    <source>
        <dbReference type="EMBL" id="MBB1117564.1"/>
    </source>
</evidence>
<reference evidence="2 3" key="1">
    <citation type="submission" date="2020-08" db="EMBL/GenBank/DDBJ databases">
        <title>Stenotrophomonas sp. W1S232.</title>
        <authorList>
            <person name="Deng Y."/>
        </authorList>
    </citation>
    <scope>NUCLEOTIDE SEQUENCE [LARGE SCALE GENOMIC DNA]</scope>
    <source>
        <strain evidence="2 3">W1S232</strain>
    </source>
</reference>
<sequence length="164" mass="16784">MTGQPGPVALPAHTTGRPLSSSTIAQLVGSSTAHAAARPGHDTAAIKAVLAQARQREPGLSLLMLSTADGRAIAEDSSLPIDGRRLAAMANSFLTLGETVSRELALDKAEYATICTPLGNVVLIRILADSPLTLTAVADSALNLAVLLFHARECGARLGAVLNG</sequence>
<proteinExistence type="predicted"/>
<evidence type="ECO:0000259" key="1">
    <source>
        <dbReference type="SMART" id="SM00960"/>
    </source>
</evidence>
<protein>
    <submittedName>
        <fullName evidence="2">Roadblock/LC7 domain-containing protein</fullName>
    </submittedName>
</protein>
<name>A0A7W3V120_9GAMM</name>
<feature type="domain" description="Roadblock/LAMTOR2" evidence="1">
    <location>
        <begin position="46"/>
        <end position="138"/>
    </location>
</feature>
<dbReference type="Proteomes" id="UP000550609">
    <property type="component" value="Unassembled WGS sequence"/>
</dbReference>
<dbReference type="Gene3D" id="3.30.450.30">
    <property type="entry name" value="Dynein light chain 2a, cytoplasmic"/>
    <property type="match status" value="1"/>
</dbReference>
<dbReference type="AlphaFoldDB" id="A0A7W3V120"/>
<evidence type="ECO:0000313" key="3">
    <source>
        <dbReference type="Proteomes" id="UP000550609"/>
    </source>
</evidence>
<gene>
    <name evidence="2" type="ORF">H4O09_10935</name>
</gene>
<dbReference type="EMBL" id="JACIUV010000004">
    <property type="protein sequence ID" value="MBB1117564.1"/>
    <property type="molecule type" value="Genomic_DNA"/>
</dbReference>
<comment type="caution">
    <text evidence="2">The sequence shown here is derived from an EMBL/GenBank/DDBJ whole genome shotgun (WGS) entry which is preliminary data.</text>
</comment>
<dbReference type="SMART" id="SM00960">
    <property type="entry name" value="Robl_LC7"/>
    <property type="match status" value="1"/>
</dbReference>
<dbReference type="SUPFAM" id="SSF103196">
    <property type="entry name" value="Roadblock/LC7 domain"/>
    <property type="match status" value="1"/>
</dbReference>
<dbReference type="InterPro" id="IPR004942">
    <property type="entry name" value="Roadblock/LAMTOR2_dom"/>
</dbReference>